<gene>
    <name evidence="1" type="ORF">LX13_003973</name>
</gene>
<dbReference type="EMBL" id="JAMTCJ010000004">
    <property type="protein sequence ID" value="MCP2178132.1"/>
    <property type="molecule type" value="Genomic_DNA"/>
</dbReference>
<dbReference type="Proteomes" id="UP001206895">
    <property type="component" value="Unassembled WGS sequence"/>
</dbReference>
<evidence type="ECO:0000313" key="1">
    <source>
        <dbReference type="EMBL" id="MCP2178132.1"/>
    </source>
</evidence>
<accession>A0ABT1HJN1</accession>
<proteinExistence type="predicted"/>
<organism evidence="1 2">
    <name type="scientific">Williamsia maris</name>
    <dbReference type="NCBI Taxonomy" id="72806"/>
    <lineage>
        <taxon>Bacteria</taxon>
        <taxon>Bacillati</taxon>
        <taxon>Actinomycetota</taxon>
        <taxon>Actinomycetes</taxon>
        <taxon>Mycobacteriales</taxon>
        <taxon>Nocardiaceae</taxon>
        <taxon>Williamsia</taxon>
    </lineage>
</organism>
<reference evidence="1 2" key="1">
    <citation type="submission" date="2022-06" db="EMBL/GenBank/DDBJ databases">
        <title>Genomic Encyclopedia of Archaeal and Bacterial Type Strains, Phase II (KMG-II): from individual species to whole genera.</title>
        <authorList>
            <person name="Goeker M."/>
        </authorList>
    </citation>
    <scope>NUCLEOTIDE SEQUENCE [LARGE SCALE GENOMIC DNA]</scope>
    <source>
        <strain evidence="1 2">DSM 44693</strain>
    </source>
</reference>
<evidence type="ECO:0000313" key="2">
    <source>
        <dbReference type="Proteomes" id="UP001206895"/>
    </source>
</evidence>
<name>A0ABT1HJN1_9NOCA</name>
<sequence>MLPESGWRMIQSLDNDRNRRETVAAPSLDEPGAWVLISSSLTEEGRWMVSTTDGWPLHAVPAKRYRRAQLRLDLMETTTAAGTRPNIRPTLTNTSNAMWRNVAEDTPTVLAWLLDADGKPIMTPGVVYSGGVGGLPDLNPGETVELYRADLTTPDIESFPQGEYTVIGLLKDLNLRSEPGLLRIT</sequence>
<keyword evidence="2" id="KW-1185">Reference proteome</keyword>
<comment type="caution">
    <text evidence="1">The sequence shown here is derived from an EMBL/GenBank/DDBJ whole genome shotgun (WGS) entry which is preliminary data.</text>
</comment>
<protein>
    <submittedName>
        <fullName evidence="1">Uncharacterized protein</fullName>
    </submittedName>
</protein>